<dbReference type="PROSITE" id="PS51017">
    <property type="entry name" value="CCT"/>
    <property type="match status" value="1"/>
</dbReference>
<gene>
    <name evidence="5" type="ORF">MANES_06G173600v8</name>
</gene>
<keyword evidence="6" id="KW-1185">Reference proteome</keyword>
<evidence type="ECO:0000313" key="5">
    <source>
        <dbReference type="EMBL" id="OAY48636.1"/>
    </source>
</evidence>
<comment type="subcellular location">
    <subcellularLocation>
        <location evidence="1 3">Nucleus</location>
    </subcellularLocation>
</comment>
<dbReference type="InterPro" id="IPR010402">
    <property type="entry name" value="CCT_domain"/>
</dbReference>
<dbReference type="STRING" id="3983.A0A2C9VRN3"/>
<dbReference type="InterPro" id="IPR045281">
    <property type="entry name" value="CONSTANS-like"/>
</dbReference>
<dbReference type="OrthoDB" id="844399at2759"/>
<dbReference type="EMBL" id="CM004392">
    <property type="protein sequence ID" value="OAY48636.1"/>
    <property type="molecule type" value="Genomic_DNA"/>
</dbReference>
<dbReference type="GO" id="GO:0005634">
    <property type="term" value="C:nucleus"/>
    <property type="evidence" value="ECO:0007669"/>
    <property type="project" value="UniProtKB-SubCell"/>
</dbReference>
<comment type="caution">
    <text evidence="5">The sequence shown here is derived from an EMBL/GenBank/DDBJ whole genome shotgun (WGS) entry which is preliminary data.</text>
</comment>
<dbReference type="OMA" id="LAGQENW"/>
<dbReference type="Gramene" id="Manes.06G173600.1.v8.1">
    <property type="protein sequence ID" value="Manes.06G173600.1.v8.1.CDS"/>
    <property type="gene ID" value="Manes.06G173600.v8.1"/>
</dbReference>
<dbReference type="GO" id="GO:0009909">
    <property type="term" value="P:regulation of flower development"/>
    <property type="evidence" value="ECO:0007669"/>
    <property type="project" value="InterPro"/>
</dbReference>
<sequence length="280" mass="31880">MASVPHFYFDYQFSPEGFSNITSAIAQDGTFLSTSTPTISCGAISTTASAMLGPEQNQPYHGGLECLYDNNGGVECFPVEYDILSRVPMTTTTPFTEQLGVSELDVPSFMDYKMGFSGLAKIQNFGGRFQYSDTYEYGEDCCGFLQNGKSVSPESGENWRIQCNQMPAIEHTNIKVGRYTVEERKDRILRYLKKRNQRNFNKTIKYACRKTLADRRVRIRGRFARNNELCEDEIIEKKSENHLQEKDSYSNDAFEMKNEDDDDWVQEAVASLIYVPYIAG</sequence>
<dbReference type="Pfam" id="PF06203">
    <property type="entry name" value="CCT"/>
    <property type="match status" value="1"/>
</dbReference>
<dbReference type="PANTHER" id="PTHR31319:SF110">
    <property type="entry name" value="CCT MOTIF FAMILY PROTEIN"/>
    <property type="match status" value="1"/>
</dbReference>
<feature type="domain" description="CCT" evidence="4">
    <location>
        <begin position="184"/>
        <end position="226"/>
    </location>
</feature>
<evidence type="ECO:0000256" key="2">
    <source>
        <dbReference type="ARBA" id="ARBA00023242"/>
    </source>
</evidence>
<proteinExistence type="predicted"/>
<evidence type="ECO:0000256" key="3">
    <source>
        <dbReference type="PROSITE-ProRule" id="PRU00357"/>
    </source>
</evidence>
<organism evidence="5 6">
    <name type="scientific">Manihot esculenta</name>
    <name type="common">Cassava</name>
    <name type="synonym">Jatropha manihot</name>
    <dbReference type="NCBI Taxonomy" id="3983"/>
    <lineage>
        <taxon>Eukaryota</taxon>
        <taxon>Viridiplantae</taxon>
        <taxon>Streptophyta</taxon>
        <taxon>Embryophyta</taxon>
        <taxon>Tracheophyta</taxon>
        <taxon>Spermatophyta</taxon>
        <taxon>Magnoliopsida</taxon>
        <taxon>eudicotyledons</taxon>
        <taxon>Gunneridae</taxon>
        <taxon>Pentapetalae</taxon>
        <taxon>rosids</taxon>
        <taxon>fabids</taxon>
        <taxon>Malpighiales</taxon>
        <taxon>Euphorbiaceae</taxon>
        <taxon>Crotonoideae</taxon>
        <taxon>Manihoteae</taxon>
        <taxon>Manihot</taxon>
    </lineage>
</organism>
<dbReference type="Proteomes" id="UP000091857">
    <property type="component" value="Chromosome 6"/>
</dbReference>
<protein>
    <recommendedName>
        <fullName evidence="4">CCT domain-containing protein</fullName>
    </recommendedName>
</protein>
<dbReference type="AlphaFoldDB" id="A0A2C9VRN3"/>
<name>A0A2C9VRN3_MANES</name>
<keyword evidence="2 3" id="KW-0539">Nucleus</keyword>
<evidence type="ECO:0000259" key="4">
    <source>
        <dbReference type="PROSITE" id="PS51017"/>
    </source>
</evidence>
<accession>A0A2C9VRN3</accession>
<evidence type="ECO:0000313" key="6">
    <source>
        <dbReference type="Proteomes" id="UP000091857"/>
    </source>
</evidence>
<evidence type="ECO:0000256" key="1">
    <source>
        <dbReference type="ARBA" id="ARBA00004123"/>
    </source>
</evidence>
<dbReference type="PANTHER" id="PTHR31319">
    <property type="entry name" value="ZINC FINGER PROTEIN CONSTANS-LIKE 4"/>
    <property type="match status" value="1"/>
</dbReference>
<reference evidence="6" key="1">
    <citation type="journal article" date="2016" name="Nat. Biotechnol.">
        <title>Sequencing wild and cultivated cassava and related species reveals extensive interspecific hybridization and genetic diversity.</title>
        <authorList>
            <person name="Bredeson J.V."/>
            <person name="Lyons J.B."/>
            <person name="Prochnik S.E."/>
            <person name="Wu G.A."/>
            <person name="Ha C.M."/>
            <person name="Edsinger-Gonzales E."/>
            <person name="Grimwood J."/>
            <person name="Schmutz J."/>
            <person name="Rabbi I.Y."/>
            <person name="Egesi C."/>
            <person name="Nauluvula P."/>
            <person name="Lebot V."/>
            <person name="Ndunguru J."/>
            <person name="Mkamilo G."/>
            <person name="Bart R.S."/>
            <person name="Setter T.L."/>
            <person name="Gleadow R.M."/>
            <person name="Kulakow P."/>
            <person name="Ferguson M.E."/>
            <person name="Rounsley S."/>
            <person name="Rokhsar D.S."/>
        </authorList>
    </citation>
    <scope>NUCLEOTIDE SEQUENCE [LARGE SCALE GENOMIC DNA]</scope>
    <source>
        <strain evidence="6">cv. AM560-2</strain>
    </source>
</reference>